<evidence type="ECO:0000313" key="2">
    <source>
        <dbReference type="EMBL" id="KAF2206441.1"/>
    </source>
</evidence>
<dbReference type="InterPro" id="IPR010730">
    <property type="entry name" value="HET"/>
</dbReference>
<dbReference type="AlphaFoldDB" id="A0A6A6F1N8"/>
<feature type="domain" description="Heterokaryon incompatibility" evidence="1">
    <location>
        <begin position="22"/>
        <end position="99"/>
    </location>
</feature>
<evidence type="ECO:0000259" key="1">
    <source>
        <dbReference type="Pfam" id="PF06985"/>
    </source>
</evidence>
<proteinExistence type="predicted"/>
<dbReference type="PANTHER" id="PTHR10622:SF10">
    <property type="entry name" value="HET DOMAIN-CONTAINING PROTEIN"/>
    <property type="match status" value="1"/>
</dbReference>
<sequence>MRLIDVETRELKFFVTCQEVEYAILSHTWGQEELTYQEFRNGEGNEKKCYAKIMQACNQAQRDGRKFVWVDTCCINKESSSEVSEAINSMWTYYIMSKLNRWFTRGWTLQELLAPRNVVFFDCAWRYLGSKRSLADCLSRVTGVDRATSHVEDRAYSLMGIFGIHMPLLYGEGERAFVRLQEEIIKTSTDISPVTGGGSAGYGWQRPTTCSAYQSSPAATE</sequence>
<protein>
    <recommendedName>
        <fullName evidence="1">Heterokaryon incompatibility domain-containing protein</fullName>
    </recommendedName>
</protein>
<evidence type="ECO:0000313" key="3">
    <source>
        <dbReference type="Proteomes" id="UP000799539"/>
    </source>
</evidence>
<organism evidence="2 3">
    <name type="scientific">Cercospora zeae-maydis SCOH1-5</name>
    <dbReference type="NCBI Taxonomy" id="717836"/>
    <lineage>
        <taxon>Eukaryota</taxon>
        <taxon>Fungi</taxon>
        <taxon>Dikarya</taxon>
        <taxon>Ascomycota</taxon>
        <taxon>Pezizomycotina</taxon>
        <taxon>Dothideomycetes</taxon>
        <taxon>Dothideomycetidae</taxon>
        <taxon>Mycosphaerellales</taxon>
        <taxon>Mycosphaerellaceae</taxon>
        <taxon>Cercospora</taxon>
    </lineage>
</organism>
<keyword evidence="3" id="KW-1185">Reference proteome</keyword>
<accession>A0A6A6F1N8</accession>
<dbReference type="OrthoDB" id="674604at2759"/>
<name>A0A6A6F1N8_9PEZI</name>
<reference evidence="2" key="1">
    <citation type="journal article" date="2020" name="Stud. Mycol.">
        <title>101 Dothideomycetes genomes: a test case for predicting lifestyles and emergence of pathogens.</title>
        <authorList>
            <person name="Haridas S."/>
            <person name="Albert R."/>
            <person name="Binder M."/>
            <person name="Bloem J."/>
            <person name="Labutti K."/>
            <person name="Salamov A."/>
            <person name="Andreopoulos B."/>
            <person name="Baker S."/>
            <person name="Barry K."/>
            <person name="Bills G."/>
            <person name="Bluhm B."/>
            <person name="Cannon C."/>
            <person name="Castanera R."/>
            <person name="Culley D."/>
            <person name="Daum C."/>
            <person name="Ezra D."/>
            <person name="Gonzalez J."/>
            <person name="Henrissat B."/>
            <person name="Kuo A."/>
            <person name="Liang C."/>
            <person name="Lipzen A."/>
            <person name="Lutzoni F."/>
            <person name="Magnuson J."/>
            <person name="Mondo S."/>
            <person name="Nolan M."/>
            <person name="Ohm R."/>
            <person name="Pangilinan J."/>
            <person name="Park H.-J."/>
            <person name="Ramirez L."/>
            <person name="Alfaro M."/>
            <person name="Sun H."/>
            <person name="Tritt A."/>
            <person name="Yoshinaga Y."/>
            <person name="Zwiers L.-H."/>
            <person name="Turgeon B."/>
            <person name="Goodwin S."/>
            <person name="Spatafora J."/>
            <person name="Crous P."/>
            <person name="Grigoriev I."/>
        </authorList>
    </citation>
    <scope>NUCLEOTIDE SEQUENCE</scope>
    <source>
        <strain evidence="2">SCOH1-5</strain>
    </source>
</reference>
<gene>
    <name evidence="2" type="ORF">CERZMDRAFT_115729</name>
</gene>
<dbReference type="EMBL" id="ML992720">
    <property type="protein sequence ID" value="KAF2206441.1"/>
    <property type="molecule type" value="Genomic_DNA"/>
</dbReference>
<dbReference type="PANTHER" id="PTHR10622">
    <property type="entry name" value="HET DOMAIN-CONTAINING PROTEIN"/>
    <property type="match status" value="1"/>
</dbReference>
<dbReference type="Pfam" id="PF06985">
    <property type="entry name" value="HET"/>
    <property type="match status" value="1"/>
</dbReference>
<dbReference type="Proteomes" id="UP000799539">
    <property type="component" value="Unassembled WGS sequence"/>
</dbReference>